<evidence type="ECO:0000313" key="2">
    <source>
        <dbReference type="Proteomes" id="UP000031666"/>
    </source>
</evidence>
<protein>
    <submittedName>
        <fullName evidence="1">Uncharacterized protein</fullName>
    </submittedName>
</protein>
<comment type="caution">
    <text evidence="1">The sequence shown here is derived from an EMBL/GenBank/DDBJ whole genome shotgun (WGS) entry which is preliminary data.</text>
</comment>
<proteinExistence type="predicted"/>
<reference evidence="1 2" key="1">
    <citation type="submission" date="2015-01" db="EMBL/GenBank/DDBJ databases">
        <title>Vibrio sp. C94 JCM 19241 whole genome shotgun sequence.</title>
        <authorList>
            <person name="Sawabe T."/>
            <person name="Meirelles P."/>
            <person name="Feng G."/>
            <person name="Sayaka M."/>
            <person name="Hattori M."/>
            <person name="Ohkuma M."/>
        </authorList>
    </citation>
    <scope>NUCLEOTIDE SEQUENCE [LARGE SCALE GENOMIC DNA]</scope>
    <source>
        <strain evidence="2">JCM 19241</strain>
    </source>
</reference>
<dbReference type="STRING" id="1481914.JCM19241_3070"/>
<reference evidence="1 2" key="2">
    <citation type="submission" date="2015-01" db="EMBL/GenBank/DDBJ databases">
        <authorList>
            <consortium name="NBRP consortium"/>
            <person name="Sawabe T."/>
            <person name="Meirelles P."/>
            <person name="Feng G."/>
            <person name="Sayaka M."/>
            <person name="Hattori M."/>
            <person name="Ohkuma M."/>
        </authorList>
    </citation>
    <scope>NUCLEOTIDE SEQUENCE [LARGE SCALE GENOMIC DNA]</scope>
    <source>
        <strain evidence="2">JCM 19241</strain>
    </source>
</reference>
<evidence type="ECO:0000313" key="1">
    <source>
        <dbReference type="EMBL" id="GAM73615.1"/>
    </source>
</evidence>
<dbReference type="EMBL" id="BBSC01000001">
    <property type="protein sequence ID" value="GAM73615.1"/>
    <property type="molecule type" value="Genomic_DNA"/>
</dbReference>
<accession>A0A0B8Q273</accession>
<dbReference type="Proteomes" id="UP000031666">
    <property type="component" value="Unassembled WGS sequence"/>
</dbReference>
<dbReference type="AlphaFoldDB" id="A0A0B8Q273"/>
<name>A0A0B8Q273_9VIBR</name>
<gene>
    <name evidence="1" type="ORF">JCM19241_3070</name>
</gene>
<sequence>MLTPIIEVCDDMQNIHSPFTGRMIYGQNLDDDKVYEGMAELQSDPSQDQSILFIYDAENIEYSYLSKTLLDSIDFDPEELELSAKQLLGILGRSDLIAFRQCGNFLLGDCWTVFCPVVSE</sequence>
<organism evidence="1 2">
    <name type="scientific">Vibrio ishigakensis</name>
    <dbReference type="NCBI Taxonomy" id="1481914"/>
    <lineage>
        <taxon>Bacteria</taxon>
        <taxon>Pseudomonadati</taxon>
        <taxon>Pseudomonadota</taxon>
        <taxon>Gammaproteobacteria</taxon>
        <taxon>Vibrionales</taxon>
        <taxon>Vibrionaceae</taxon>
        <taxon>Vibrio</taxon>
    </lineage>
</organism>